<evidence type="ECO:0000313" key="2">
    <source>
        <dbReference type="Proteomes" id="UP000826725"/>
    </source>
</evidence>
<organism evidence="1 2">
    <name type="scientific">Desulfomarina profundi</name>
    <dbReference type="NCBI Taxonomy" id="2772557"/>
    <lineage>
        <taxon>Bacteria</taxon>
        <taxon>Pseudomonadati</taxon>
        <taxon>Thermodesulfobacteriota</taxon>
        <taxon>Desulfobulbia</taxon>
        <taxon>Desulfobulbales</taxon>
        <taxon>Desulfobulbaceae</taxon>
        <taxon>Desulfomarina</taxon>
    </lineage>
</organism>
<accession>A0A8D5JQF4</accession>
<dbReference type="NCBIfam" id="TIGR01539">
    <property type="entry name" value="portal_lambda"/>
    <property type="match status" value="1"/>
</dbReference>
<dbReference type="GO" id="GO:0019068">
    <property type="term" value="P:virion assembly"/>
    <property type="evidence" value="ECO:0007669"/>
    <property type="project" value="InterPro"/>
</dbReference>
<reference evidence="1" key="1">
    <citation type="submission" date="2020-09" db="EMBL/GenBank/DDBJ databases">
        <title>Desulfogranum mesoprofundum gen. nov., sp. nov., a novel mesophilic, sulfate-reducing chemolithoautotroph isolated from a deep-sea hydrothermal vent chimney in the Suiyo Seamount.</title>
        <authorList>
            <person name="Hashimoto Y."/>
            <person name="Nakagawa S."/>
        </authorList>
    </citation>
    <scope>NUCLEOTIDE SEQUENCE</scope>
    <source>
        <strain evidence="1">KT2</strain>
    </source>
</reference>
<proteinExistence type="predicted"/>
<dbReference type="EMBL" id="AP024086">
    <property type="protein sequence ID" value="BCL59961.1"/>
    <property type="molecule type" value="Genomic_DNA"/>
</dbReference>
<evidence type="ECO:0000313" key="1">
    <source>
        <dbReference type="EMBL" id="BCL59961.1"/>
    </source>
</evidence>
<dbReference type="InterPro" id="IPR006429">
    <property type="entry name" value="Phage_lambda_portal"/>
</dbReference>
<dbReference type="Proteomes" id="UP000826725">
    <property type="component" value="Chromosome"/>
</dbReference>
<dbReference type="Pfam" id="PF05136">
    <property type="entry name" value="Phage_portal_2"/>
    <property type="match status" value="1"/>
</dbReference>
<name>A0A8D5JQF4_9BACT</name>
<evidence type="ECO:0008006" key="3">
    <source>
        <dbReference type="Google" id="ProtNLM"/>
    </source>
</evidence>
<dbReference type="GO" id="GO:0005198">
    <property type="term" value="F:structural molecule activity"/>
    <property type="evidence" value="ECO:0007669"/>
    <property type="project" value="InterPro"/>
</dbReference>
<sequence>MLALVSPAMASRWMFGREMYRGFVAGSLRDADSKFIPRSTSADADVKKAYKIVAARCRDQVANNSLISGGINRICNNVVRGGILPQFKFRTRDGKLDRDTNSKWRVLFTRWTKYCDITGHDSYGSLQRLGLRHMWSDGQYLIHRVYDTSLPGIVPLRLELIECDQLDALVDGILPGGNVARKGIEYDAATGRPVAYHILPEHPGDYLALGRRTKSTRIPATEIIHVWRRDRISQYSGIAWLVAVVMESYRMEDFRHITQDAARIQATFAAFLKSAYPGFTLGGGLSFGGQAEPISPASTGENVEAPEEIRHNVIQPLPTGTDITFAAPSHPGDNYEPFVKDSQRWQSGGLGMSFEAYANNYTDASYASSRSGALEERLSYQAQQQFLEEQMNRKVLAWFIEAAYIAGLAPGRMAGYARDPQLYHEMAEGQFPGWSWVDPRNDATASEKILDLNLDTHRNLAAQRGLDWYATIEELIEEEQHLLELETVRQARKKIEEENNAE</sequence>
<keyword evidence="2" id="KW-1185">Reference proteome</keyword>
<protein>
    <recommendedName>
        <fullName evidence="3">Phage portal protein</fullName>
    </recommendedName>
</protein>
<gene>
    <name evidence="1" type="ORF">DGMP_06540</name>
</gene>
<dbReference type="AlphaFoldDB" id="A0A8D5JQF4"/>
<dbReference type="KEGG" id="dbk:DGMP_06540"/>